<feature type="non-terminal residue" evidence="2">
    <location>
        <position position="1"/>
    </location>
</feature>
<name>A0A3S3LSD6_9MICO</name>
<evidence type="ECO:0000256" key="1">
    <source>
        <dbReference type="SAM" id="Phobius"/>
    </source>
</evidence>
<accession>A0A3S3LSD6</accession>
<proteinExistence type="predicted"/>
<dbReference type="EMBL" id="RBZY01000077">
    <property type="protein sequence ID" value="RWR15872.1"/>
    <property type="molecule type" value="Genomic_DNA"/>
</dbReference>
<evidence type="ECO:0000313" key="3">
    <source>
        <dbReference type="Proteomes" id="UP000285970"/>
    </source>
</evidence>
<comment type="caution">
    <text evidence="2">The sequence shown here is derived from an EMBL/GenBank/DDBJ whole genome shotgun (WGS) entry which is preliminary data.</text>
</comment>
<keyword evidence="1" id="KW-0472">Membrane</keyword>
<feature type="transmembrane region" description="Helical" evidence="1">
    <location>
        <begin position="113"/>
        <end position="146"/>
    </location>
</feature>
<dbReference type="Proteomes" id="UP000285970">
    <property type="component" value="Unassembled WGS sequence"/>
</dbReference>
<feature type="transmembrane region" description="Helical" evidence="1">
    <location>
        <begin position="77"/>
        <end position="101"/>
    </location>
</feature>
<keyword evidence="1" id="KW-1133">Transmembrane helix</keyword>
<dbReference type="AlphaFoldDB" id="A0A3S3LSD6"/>
<gene>
    <name evidence="2" type="ORF">D8Y23_15010</name>
</gene>
<organism evidence="2 3">
    <name type="scientific">Microbacterium enclense</name>
    <dbReference type="NCBI Taxonomy" id="993073"/>
    <lineage>
        <taxon>Bacteria</taxon>
        <taxon>Bacillati</taxon>
        <taxon>Actinomycetota</taxon>
        <taxon>Actinomycetes</taxon>
        <taxon>Micrococcales</taxon>
        <taxon>Microbacteriaceae</taxon>
        <taxon>Microbacterium</taxon>
    </lineage>
</organism>
<keyword evidence="1" id="KW-0812">Transmembrane</keyword>
<reference evidence="2 3" key="1">
    <citation type="journal article" date="2018" name="Front. Microbiol.">
        <title>Novel Insights Into Bacterial Dimethylsulfoniopropionate Catabolism in the East China Sea.</title>
        <authorList>
            <person name="Liu J."/>
            <person name="Liu J."/>
            <person name="Zhang S.H."/>
            <person name="Liang J."/>
            <person name="Lin H."/>
            <person name="Song D."/>
            <person name="Yang G.P."/>
            <person name="Todd J.D."/>
            <person name="Zhang X.H."/>
        </authorList>
    </citation>
    <scope>NUCLEOTIDE SEQUENCE [LARGE SCALE GENOMIC DNA]</scope>
    <source>
        <strain evidence="2 3">ZYFD042</strain>
    </source>
</reference>
<feature type="transmembrane region" description="Helical" evidence="1">
    <location>
        <begin position="23"/>
        <end position="47"/>
    </location>
</feature>
<evidence type="ECO:0000313" key="2">
    <source>
        <dbReference type="EMBL" id="RWR15872.1"/>
    </source>
</evidence>
<protein>
    <submittedName>
        <fullName evidence="2">Uncharacterized protein</fullName>
    </submittedName>
</protein>
<sequence>PPAAYAAPASPTENARPKTSNRLGLIAFVASLLGVVIGSILATFGGIQSGSLAQFASSVDSTGTIDPEALPESANQIGLLAGLLIVAAFLVWGAFALWGLIQGIIAAVKNRGRGWGIAAIILSVVGGAIVLVVFLVAAGIGAAPYAS</sequence>